<sequence>MELLLLSKADFKDHADLAESLKMDRLRPHILAAQRTRLRPLLLDALTNELLRLVEAERNAPLASPAPLVFPWSTLRTKAVAVVACATMAHYLPFSQTTATSNSMVRKTSQYSEAVDTRDLARQANIYDGDALTYEVALSKWLRANGAEFGSFYPQANCYDAPAAGRAPSVVVQGIRRPDDRPSFDPYRR</sequence>
<protein>
    <submittedName>
        <fullName evidence="1">Uncharacterized protein</fullName>
    </submittedName>
</protein>
<dbReference type="InterPro" id="IPR046558">
    <property type="entry name" value="DUF6712"/>
</dbReference>
<gene>
    <name evidence="1" type="ORF">ACFSDX_17660</name>
</gene>
<name>A0ABW4QXD0_9BACT</name>
<dbReference type="Pfam" id="PF20459">
    <property type="entry name" value="DUF6712"/>
    <property type="match status" value="1"/>
</dbReference>
<organism evidence="1 2">
    <name type="scientific">Hymenobacter bucti</name>
    <dbReference type="NCBI Taxonomy" id="1844114"/>
    <lineage>
        <taxon>Bacteria</taxon>
        <taxon>Pseudomonadati</taxon>
        <taxon>Bacteroidota</taxon>
        <taxon>Cytophagia</taxon>
        <taxon>Cytophagales</taxon>
        <taxon>Hymenobacteraceae</taxon>
        <taxon>Hymenobacter</taxon>
    </lineage>
</organism>
<evidence type="ECO:0000313" key="1">
    <source>
        <dbReference type="EMBL" id="MFD1874276.1"/>
    </source>
</evidence>
<accession>A0ABW4QXD0</accession>
<keyword evidence="2" id="KW-1185">Reference proteome</keyword>
<reference evidence="2" key="1">
    <citation type="journal article" date="2019" name="Int. J. Syst. Evol. Microbiol.">
        <title>The Global Catalogue of Microorganisms (GCM) 10K type strain sequencing project: providing services to taxonomists for standard genome sequencing and annotation.</title>
        <authorList>
            <consortium name="The Broad Institute Genomics Platform"/>
            <consortium name="The Broad Institute Genome Sequencing Center for Infectious Disease"/>
            <person name="Wu L."/>
            <person name="Ma J."/>
        </authorList>
    </citation>
    <scope>NUCLEOTIDE SEQUENCE [LARGE SCALE GENOMIC DNA]</scope>
    <source>
        <strain evidence="2">CGMCC 1.15795</strain>
    </source>
</reference>
<evidence type="ECO:0000313" key="2">
    <source>
        <dbReference type="Proteomes" id="UP001597197"/>
    </source>
</evidence>
<dbReference type="RefSeq" id="WP_382315930.1">
    <property type="nucleotide sequence ID" value="NZ_JBHUFD010000006.1"/>
</dbReference>
<dbReference type="EMBL" id="JBHUFD010000006">
    <property type="protein sequence ID" value="MFD1874276.1"/>
    <property type="molecule type" value="Genomic_DNA"/>
</dbReference>
<dbReference type="Proteomes" id="UP001597197">
    <property type="component" value="Unassembled WGS sequence"/>
</dbReference>
<proteinExistence type="predicted"/>
<comment type="caution">
    <text evidence="1">The sequence shown here is derived from an EMBL/GenBank/DDBJ whole genome shotgun (WGS) entry which is preliminary data.</text>
</comment>